<dbReference type="PANTHER" id="PTHR43861:SF3">
    <property type="entry name" value="PUTATIVE (AFU_ORTHOLOGUE AFUA_2G14390)-RELATED"/>
    <property type="match status" value="1"/>
</dbReference>
<keyword evidence="2" id="KW-0489">Methyltransferase</keyword>
<dbReference type="Pfam" id="PF13489">
    <property type="entry name" value="Methyltransf_23"/>
    <property type="match status" value="1"/>
</dbReference>
<proteinExistence type="predicted"/>
<dbReference type="EMBL" id="CP002281">
    <property type="protein sequence ID" value="ADO82706.1"/>
    <property type="molecule type" value="Genomic_DNA"/>
</dbReference>
<reference evidence="2 3" key="1">
    <citation type="journal article" date="2010" name="Stand. Genomic Sci.">
        <title>Complete genome sequence of Ilyobacter polytropus type strain (CuHbu1).</title>
        <authorList>
            <person name="Sikorski J."/>
            <person name="Chertkov O."/>
            <person name="Lapidus A."/>
            <person name="Nolan M."/>
            <person name="Lucas S."/>
            <person name="Del Rio T.G."/>
            <person name="Tice H."/>
            <person name="Cheng J.F."/>
            <person name="Tapia R."/>
            <person name="Han C."/>
            <person name="Goodwin L."/>
            <person name="Pitluck S."/>
            <person name="Liolios K."/>
            <person name="Ivanova N."/>
            <person name="Mavromatis K."/>
            <person name="Mikhailova N."/>
            <person name="Pati A."/>
            <person name="Chen A."/>
            <person name="Palaniappan K."/>
            <person name="Land M."/>
            <person name="Hauser L."/>
            <person name="Chang Y.J."/>
            <person name="Jeffries C.D."/>
            <person name="Brambilla E."/>
            <person name="Yasawong M."/>
            <person name="Rohde M."/>
            <person name="Pukall R."/>
            <person name="Spring S."/>
            <person name="Goker M."/>
            <person name="Woyke T."/>
            <person name="Bristow J."/>
            <person name="Eisen J.A."/>
            <person name="Markowitz V."/>
            <person name="Hugenholtz P."/>
            <person name="Kyrpides N.C."/>
            <person name="Klenk H.P."/>
        </authorList>
    </citation>
    <scope>NUCLEOTIDE SEQUENCE [LARGE SCALE GENOMIC DNA]</scope>
    <source>
        <strain evidence="3">ATCC 51220 / DSM 2926 / LMG 16218 / CuHBu1</strain>
    </source>
</reference>
<organism evidence="2 3">
    <name type="scientific">Ilyobacter polytropus (strain ATCC 51220 / DSM 2926 / LMG 16218 / CuHBu1)</name>
    <dbReference type="NCBI Taxonomy" id="572544"/>
    <lineage>
        <taxon>Bacteria</taxon>
        <taxon>Fusobacteriati</taxon>
        <taxon>Fusobacteriota</taxon>
        <taxon>Fusobacteriia</taxon>
        <taxon>Fusobacteriales</taxon>
        <taxon>Fusobacteriaceae</taxon>
        <taxon>Ilyobacter</taxon>
    </lineage>
</organism>
<dbReference type="AlphaFoldDB" id="E3H8D9"/>
<evidence type="ECO:0000256" key="1">
    <source>
        <dbReference type="ARBA" id="ARBA00022679"/>
    </source>
</evidence>
<accession>E3H8D9</accession>
<dbReference type="HOGENOM" id="CLU_037990_1_2_0"/>
<sequence length="206" mass="23571">MKINFDEAAKNWDSDIWKQIRASDVAKDMLKFLYNTQDMNALEYGCGTGLLGYYLLPYFKNITFCDSSQGMIDQVKNKIEEKACKNCDTILLDHDKPFDTSKKYDCIFNLMVLHHIDNVEDIIKNWSAALNKGGYLCIADLEEEDGSFHGKEFSGHNGFSKGKLTEIFKKNNFDLITISQPHITKKQKSDGEIAEYPIFLVIGKKK</sequence>
<dbReference type="CDD" id="cd02440">
    <property type="entry name" value="AdoMet_MTases"/>
    <property type="match status" value="1"/>
</dbReference>
<evidence type="ECO:0000313" key="3">
    <source>
        <dbReference type="Proteomes" id="UP000006875"/>
    </source>
</evidence>
<dbReference type="InterPro" id="IPR029063">
    <property type="entry name" value="SAM-dependent_MTases_sf"/>
</dbReference>
<dbReference type="GO" id="GO:0008168">
    <property type="term" value="F:methyltransferase activity"/>
    <property type="evidence" value="ECO:0007669"/>
    <property type="project" value="UniProtKB-KW"/>
</dbReference>
<keyword evidence="1" id="KW-0808">Transferase</keyword>
<dbReference type="OrthoDB" id="9791837at2"/>
<gene>
    <name evidence="2" type="ordered locus">Ilyop_0923</name>
</gene>
<dbReference type="eggNOG" id="COG0500">
    <property type="taxonomic scope" value="Bacteria"/>
</dbReference>
<dbReference type="SUPFAM" id="SSF53335">
    <property type="entry name" value="S-adenosyl-L-methionine-dependent methyltransferases"/>
    <property type="match status" value="1"/>
</dbReference>
<dbReference type="Proteomes" id="UP000006875">
    <property type="component" value="Chromosome"/>
</dbReference>
<protein>
    <submittedName>
        <fullName evidence="2">Methyltransferase type 12</fullName>
    </submittedName>
</protein>
<dbReference type="RefSeq" id="WP_013387375.1">
    <property type="nucleotide sequence ID" value="NC_014632.1"/>
</dbReference>
<evidence type="ECO:0000313" key="2">
    <source>
        <dbReference type="EMBL" id="ADO82706.1"/>
    </source>
</evidence>
<dbReference type="GO" id="GO:0032259">
    <property type="term" value="P:methylation"/>
    <property type="evidence" value="ECO:0007669"/>
    <property type="project" value="UniProtKB-KW"/>
</dbReference>
<dbReference type="PANTHER" id="PTHR43861">
    <property type="entry name" value="TRANS-ACONITATE 2-METHYLTRANSFERASE-RELATED"/>
    <property type="match status" value="1"/>
</dbReference>
<keyword evidence="3" id="KW-1185">Reference proteome</keyword>
<dbReference type="Gene3D" id="3.40.50.150">
    <property type="entry name" value="Vaccinia Virus protein VP39"/>
    <property type="match status" value="1"/>
</dbReference>
<dbReference type="KEGG" id="ipo:Ilyop_0923"/>
<name>E3H8D9_ILYPC</name>